<feature type="domain" description="Pseudouridine synthase RsuA/RluA-like" evidence="5">
    <location>
        <begin position="84"/>
        <end position="233"/>
    </location>
</feature>
<comment type="similarity">
    <text evidence="2">Belongs to the pseudouridine synthase RluA family.</text>
</comment>
<dbReference type="GO" id="GO:0140098">
    <property type="term" value="F:catalytic activity, acting on RNA"/>
    <property type="evidence" value="ECO:0007669"/>
    <property type="project" value="UniProtKB-ARBA"/>
</dbReference>
<name>A0A553II92_ACHLA</name>
<evidence type="ECO:0000313" key="6">
    <source>
        <dbReference type="EMBL" id="TRX99905.1"/>
    </source>
</evidence>
<evidence type="ECO:0000256" key="4">
    <source>
        <dbReference type="ARBA" id="ARBA00033164"/>
    </source>
</evidence>
<dbReference type="SUPFAM" id="SSF55120">
    <property type="entry name" value="Pseudouridine synthase"/>
    <property type="match status" value="1"/>
</dbReference>
<evidence type="ECO:0000259" key="5">
    <source>
        <dbReference type="Pfam" id="PF00849"/>
    </source>
</evidence>
<dbReference type="PANTHER" id="PTHR21600:SF87">
    <property type="entry name" value="RNA PSEUDOURIDYLATE SYNTHASE DOMAIN-CONTAINING PROTEIN 1"/>
    <property type="match status" value="1"/>
</dbReference>
<dbReference type="InterPro" id="IPR006145">
    <property type="entry name" value="PsdUridine_synth_RsuA/RluA"/>
</dbReference>
<dbReference type="RefSeq" id="WP_064212031.1">
    <property type="nucleotide sequence ID" value="NZ_JACAOE010000001.1"/>
</dbReference>
<dbReference type="PANTHER" id="PTHR21600">
    <property type="entry name" value="MITOCHONDRIAL RNA PSEUDOURIDINE SYNTHASE"/>
    <property type="match status" value="1"/>
</dbReference>
<dbReference type="GO" id="GO:0000455">
    <property type="term" value="P:enzyme-directed rRNA pseudouridine synthesis"/>
    <property type="evidence" value="ECO:0007669"/>
    <property type="project" value="TreeGrafter"/>
</dbReference>
<dbReference type="InterPro" id="IPR006224">
    <property type="entry name" value="PsdUridine_synth_RluA-like_CS"/>
</dbReference>
<evidence type="ECO:0000313" key="7">
    <source>
        <dbReference type="Proteomes" id="UP000315938"/>
    </source>
</evidence>
<dbReference type="Proteomes" id="UP000315938">
    <property type="component" value="Unassembled WGS sequence"/>
</dbReference>
<accession>A0A553II92</accession>
<dbReference type="AlphaFoldDB" id="A0A553II92"/>
<dbReference type="EMBL" id="VKID01000001">
    <property type="protein sequence ID" value="TRX99905.1"/>
    <property type="molecule type" value="Genomic_DNA"/>
</dbReference>
<protein>
    <recommendedName>
        <fullName evidence="3">RNA pseudouridylate synthase</fullName>
    </recommendedName>
    <alternativeName>
        <fullName evidence="4">RNA-uridine isomerase</fullName>
    </alternativeName>
</protein>
<comment type="caution">
    <text evidence="6">The sequence shown here is derived from an EMBL/GenBank/DDBJ whole genome shotgun (WGS) entry which is preliminary data.</text>
</comment>
<evidence type="ECO:0000256" key="3">
    <source>
        <dbReference type="ARBA" id="ARBA00031870"/>
    </source>
</evidence>
<dbReference type="CDD" id="cd02869">
    <property type="entry name" value="PseudoU_synth_RluA_like"/>
    <property type="match status" value="1"/>
</dbReference>
<reference evidence="6 7" key="1">
    <citation type="submission" date="2019-07" db="EMBL/GenBank/DDBJ databases">
        <title>Genome sequence of Acholeplasma laidlawii strain with increased resistance to erythromycin.</title>
        <authorList>
            <person name="Medvedeva E.S."/>
            <person name="Baranova N.B."/>
            <person name="Siniagina M.N."/>
            <person name="Mouzykantov A."/>
            <person name="Chernova O.A."/>
            <person name="Chernov V.M."/>
        </authorList>
    </citation>
    <scope>NUCLEOTIDE SEQUENCE [LARGE SCALE GENOMIC DNA]</scope>
    <source>
        <strain evidence="6 7">PG8REry</strain>
    </source>
</reference>
<evidence type="ECO:0000256" key="1">
    <source>
        <dbReference type="ARBA" id="ARBA00000073"/>
    </source>
</evidence>
<gene>
    <name evidence="6" type="ORF">FNV44_02370</name>
</gene>
<dbReference type="InterPro" id="IPR020103">
    <property type="entry name" value="PsdUridine_synth_cat_dom_sf"/>
</dbReference>
<dbReference type="GO" id="GO:0003723">
    <property type="term" value="F:RNA binding"/>
    <property type="evidence" value="ECO:0007669"/>
    <property type="project" value="InterPro"/>
</dbReference>
<dbReference type="GO" id="GO:0009982">
    <property type="term" value="F:pseudouridine synthase activity"/>
    <property type="evidence" value="ECO:0007669"/>
    <property type="project" value="InterPro"/>
</dbReference>
<evidence type="ECO:0000256" key="2">
    <source>
        <dbReference type="ARBA" id="ARBA00010876"/>
    </source>
</evidence>
<comment type="catalytic activity">
    <reaction evidence="1">
        <text>a uridine in RNA = a pseudouridine in RNA</text>
        <dbReference type="Rhea" id="RHEA:48348"/>
        <dbReference type="Rhea" id="RHEA-COMP:12068"/>
        <dbReference type="Rhea" id="RHEA-COMP:12069"/>
        <dbReference type="ChEBI" id="CHEBI:65314"/>
        <dbReference type="ChEBI" id="CHEBI:65315"/>
    </reaction>
</comment>
<dbReference type="InterPro" id="IPR050188">
    <property type="entry name" value="RluA_PseudoU_synthase"/>
</dbReference>
<organism evidence="6 7">
    <name type="scientific">Acholeplasma laidlawii</name>
    <dbReference type="NCBI Taxonomy" id="2148"/>
    <lineage>
        <taxon>Bacteria</taxon>
        <taxon>Bacillati</taxon>
        <taxon>Mycoplasmatota</taxon>
        <taxon>Mollicutes</taxon>
        <taxon>Acholeplasmatales</taxon>
        <taxon>Acholeplasmataceae</taxon>
        <taxon>Acholeplasma</taxon>
    </lineage>
</organism>
<dbReference type="Gene3D" id="3.30.2350.10">
    <property type="entry name" value="Pseudouridine synthase"/>
    <property type="match status" value="1"/>
</dbReference>
<sequence>MSTLTFNIEDKYVGITIREYLQTYNVGKPVIYKYSSNHLFEVNFKAVNSEYRLKKGDVLNIHLEPYVMNDIEDVELDIIYEDDDIVIVNKPFNVIVHDDGASEDHLTRRVNMHFQYHGYHHQLLPAHRIDKETTGIVVFAKHFIALAYLSNLFESRQVVKNYICVVENKVKDKTGSIESKLIKDSKLQKMVVSPHGKLAITHYELLGYEATRSRLKVQIETGRTHQIRAHMASINHPVVGDILYGVSSSRLLLHFSEISFPMIRTKKVEHFVSNPPF</sequence>
<dbReference type="PROSITE" id="PS01129">
    <property type="entry name" value="PSI_RLU"/>
    <property type="match status" value="1"/>
</dbReference>
<dbReference type="Pfam" id="PF00849">
    <property type="entry name" value="PseudoU_synth_2"/>
    <property type="match status" value="1"/>
</dbReference>
<proteinExistence type="inferred from homology"/>